<dbReference type="FunFam" id="3.40.50.720:FF:000077">
    <property type="entry name" value="L-threonine 3-dehydrogenase, mitochondrial"/>
    <property type="match status" value="1"/>
</dbReference>
<evidence type="ECO:0000256" key="2">
    <source>
        <dbReference type="ARBA" id="ARBA00050613"/>
    </source>
</evidence>
<dbReference type="VEuPathDB" id="TriTrypDB:TcIL3000_6_2270"/>
<dbReference type="Pfam" id="PF01370">
    <property type="entry name" value="Epimerase"/>
    <property type="match status" value="1"/>
</dbReference>
<organism evidence="9">
    <name type="scientific">Trypanosoma congolense (strain IL3000)</name>
    <dbReference type="NCBI Taxonomy" id="1068625"/>
    <lineage>
        <taxon>Eukaryota</taxon>
        <taxon>Discoba</taxon>
        <taxon>Euglenozoa</taxon>
        <taxon>Kinetoplastea</taxon>
        <taxon>Metakinetoplastina</taxon>
        <taxon>Trypanosomatida</taxon>
        <taxon>Trypanosomatidae</taxon>
        <taxon>Trypanosoma</taxon>
        <taxon>Nannomonas</taxon>
    </lineage>
</organism>
<dbReference type="GO" id="GO:0008743">
    <property type="term" value="F:L-threonine 3-dehydrogenase activity"/>
    <property type="evidence" value="ECO:0007669"/>
    <property type="project" value="UniProtKB-EC"/>
</dbReference>
<evidence type="ECO:0000256" key="3">
    <source>
        <dbReference type="ARBA" id="ARBA00059023"/>
    </source>
</evidence>
<protein>
    <recommendedName>
        <fullName evidence="6">L-threonine 3-dehydrogenase, mitochondrial</fullName>
        <ecNumber evidence="5">1.1.1.103</ecNumber>
    </recommendedName>
</protein>
<dbReference type="Gene3D" id="3.40.50.720">
    <property type="entry name" value="NAD(P)-binding Rossmann-like Domain"/>
    <property type="match status" value="1"/>
</dbReference>
<feature type="signal peptide" evidence="7">
    <location>
        <begin position="1"/>
        <end position="23"/>
    </location>
</feature>
<name>G0UNM6_TRYCI</name>
<dbReference type="InterPro" id="IPR051225">
    <property type="entry name" value="NAD(P)_epim/dehydratase"/>
</dbReference>
<dbReference type="GO" id="GO:0006567">
    <property type="term" value="P:L-threonine catabolic process"/>
    <property type="evidence" value="ECO:0007669"/>
    <property type="project" value="TreeGrafter"/>
</dbReference>
<gene>
    <name evidence="9" type="ORF">TCIL3000_6_2270</name>
</gene>
<dbReference type="SUPFAM" id="SSF51735">
    <property type="entry name" value="NAD(P)-binding Rossmann-fold domains"/>
    <property type="match status" value="1"/>
</dbReference>
<comment type="pathway">
    <text evidence="4">Amino-acid degradation; L-threonine degradation via oxydo-reductase pathway; glycine from L-threonine: step 1/2.</text>
</comment>
<dbReference type="PANTHER" id="PTHR42687:SF1">
    <property type="entry name" value="L-THREONINE 3-DEHYDROGENASE, MITOCHONDRIAL"/>
    <property type="match status" value="1"/>
</dbReference>
<dbReference type="EMBL" id="HE575319">
    <property type="protein sequence ID" value="CCC90986.1"/>
    <property type="molecule type" value="Genomic_DNA"/>
</dbReference>
<accession>G0UNM6</accession>
<evidence type="ECO:0000313" key="9">
    <source>
        <dbReference type="EMBL" id="CCC90986.1"/>
    </source>
</evidence>
<comment type="catalytic activity">
    <reaction evidence="2">
        <text>L-threonine + NAD(+) = (2S)-2-amino-3-oxobutanoate + NADH + H(+)</text>
        <dbReference type="Rhea" id="RHEA:13161"/>
        <dbReference type="ChEBI" id="CHEBI:15378"/>
        <dbReference type="ChEBI" id="CHEBI:57540"/>
        <dbReference type="ChEBI" id="CHEBI:57926"/>
        <dbReference type="ChEBI" id="CHEBI:57945"/>
        <dbReference type="ChEBI" id="CHEBI:78948"/>
        <dbReference type="EC" id="1.1.1.103"/>
    </reaction>
</comment>
<dbReference type="InterPro" id="IPR001509">
    <property type="entry name" value="Epimerase_deHydtase"/>
</dbReference>
<sequence>MLCGTRFFLCAAAPRVLLTGALGQIGTDLTGALREKYGCDSVLASDIIEPGPKHPLAGGSGFHKLNCLDRTGFEDLVKDFKPNWLFHLPAIMSVRGEAEPELAMDVNVSTTRYAFELSQKYNMRVFIPSTIAAFGDKCGKVMTKDDTVMNPSTVYGVTKVYTELLGMWYRQRYGVDFRSVRLPGIISAATLPGGGATDYAIHMYHCALSGKKYVCPVLPNEPLPMMYMPDTLSSMIKLMEAPTEKLSRAVYNISAFSFTPEQLKSSIEKCMNRPMEVEFVEGTAQKIANSWPDSLDDTNARNDWGHGAAYDIDKMSEDMLRQIPVLHGLPAL</sequence>
<dbReference type="AlphaFoldDB" id="G0UNM6"/>
<keyword evidence="7" id="KW-0732">Signal</keyword>
<evidence type="ECO:0000256" key="5">
    <source>
        <dbReference type="ARBA" id="ARBA00066604"/>
    </source>
</evidence>
<comment type="similarity">
    <text evidence="1">Belongs to the NAD(P)-dependent epimerase/dehydratase family.</text>
</comment>
<dbReference type="EC" id="1.1.1.103" evidence="5"/>
<feature type="domain" description="NAD-dependent epimerase/dehydratase" evidence="8">
    <location>
        <begin position="16"/>
        <end position="253"/>
    </location>
</feature>
<feature type="chain" id="PRO_5003410554" description="L-threonine 3-dehydrogenase, mitochondrial" evidence="7">
    <location>
        <begin position="24"/>
        <end position="332"/>
    </location>
</feature>
<reference evidence="9" key="1">
    <citation type="journal article" date="2012" name="Proc. Natl. Acad. Sci. U.S.A.">
        <title>Antigenic diversity is generated by distinct evolutionary mechanisms in African trypanosome species.</title>
        <authorList>
            <person name="Jackson A.P."/>
            <person name="Berry A."/>
            <person name="Aslett M."/>
            <person name="Allison H.C."/>
            <person name="Burton P."/>
            <person name="Vavrova-Anderson J."/>
            <person name="Brown R."/>
            <person name="Browne H."/>
            <person name="Corton N."/>
            <person name="Hauser H."/>
            <person name="Gamble J."/>
            <person name="Gilderthorp R."/>
            <person name="Marcello L."/>
            <person name="McQuillan J."/>
            <person name="Otto T.D."/>
            <person name="Quail M.A."/>
            <person name="Sanders M.J."/>
            <person name="van Tonder A."/>
            <person name="Ginger M.L."/>
            <person name="Field M.C."/>
            <person name="Barry J.D."/>
            <person name="Hertz-Fowler C."/>
            <person name="Berriman M."/>
        </authorList>
    </citation>
    <scope>NUCLEOTIDE SEQUENCE</scope>
    <source>
        <strain evidence="9">IL3000</strain>
    </source>
</reference>
<comment type="function">
    <text evidence="3">Catalyzes the NAD(+)-dependent oxidation of L-threonine to 2-amino-3-ketobutyrate, mediating L-threonine catabolism.</text>
</comment>
<dbReference type="PANTHER" id="PTHR42687">
    <property type="entry name" value="L-THREONINE 3-DEHYDROGENASE"/>
    <property type="match status" value="1"/>
</dbReference>
<evidence type="ECO:0000259" key="8">
    <source>
        <dbReference type="Pfam" id="PF01370"/>
    </source>
</evidence>
<evidence type="ECO:0000256" key="6">
    <source>
        <dbReference type="ARBA" id="ARBA00069940"/>
    </source>
</evidence>
<evidence type="ECO:0000256" key="4">
    <source>
        <dbReference type="ARBA" id="ARBA00060557"/>
    </source>
</evidence>
<evidence type="ECO:0000256" key="7">
    <source>
        <dbReference type="SAM" id="SignalP"/>
    </source>
</evidence>
<evidence type="ECO:0000256" key="1">
    <source>
        <dbReference type="ARBA" id="ARBA00007637"/>
    </source>
</evidence>
<dbReference type="InterPro" id="IPR036291">
    <property type="entry name" value="NAD(P)-bd_dom_sf"/>
</dbReference>
<proteinExistence type="inferred from homology"/>